<evidence type="ECO:0000259" key="6">
    <source>
        <dbReference type="Pfam" id="PF03328"/>
    </source>
</evidence>
<reference evidence="7" key="1">
    <citation type="submission" date="2023-05" db="EMBL/GenBank/DDBJ databases">
        <title>Mariniplasma microaerophilum sp. nov., a novel anaerobic mollicute isolated from terrestrial mud volcano, Taman Peninsula, Russia.</title>
        <authorList>
            <person name="Khomyakova M.A."/>
            <person name="Merkel A.Y."/>
            <person name="Slobodkin A.I."/>
        </authorList>
    </citation>
    <scope>NUCLEOTIDE SEQUENCE</scope>
    <source>
        <strain evidence="7">M4Ah</strain>
    </source>
</reference>
<dbReference type="AlphaFoldDB" id="A0AAW6U647"/>
<dbReference type="InterPro" id="IPR005000">
    <property type="entry name" value="Aldolase/citrate-lyase_domain"/>
</dbReference>
<feature type="domain" description="HpcH/HpaI aldolase/citrate lyase" evidence="6">
    <location>
        <begin position="3"/>
        <end position="219"/>
    </location>
</feature>
<dbReference type="EMBL" id="JASCXW010000026">
    <property type="protein sequence ID" value="MDI6453377.1"/>
    <property type="molecule type" value="Genomic_DNA"/>
</dbReference>
<feature type="binding site" evidence="5">
    <location>
        <position position="151"/>
    </location>
    <ligand>
        <name>Mg(2+)</name>
        <dbReference type="ChEBI" id="CHEBI:18420"/>
    </ligand>
</feature>
<feature type="binding site" evidence="5">
    <location>
        <position position="125"/>
    </location>
    <ligand>
        <name>Mg(2+)</name>
        <dbReference type="ChEBI" id="CHEBI:18420"/>
    </ligand>
</feature>
<evidence type="ECO:0000256" key="1">
    <source>
        <dbReference type="ARBA" id="ARBA00001946"/>
    </source>
</evidence>
<proteinExistence type="predicted"/>
<dbReference type="RefSeq" id="WP_282839809.1">
    <property type="nucleotide sequence ID" value="NZ_JASCXW010000026.1"/>
</dbReference>
<dbReference type="GO" id="GO:0000287">
    <property type="term" value="F:magnesium ion binding"/>
    <property type="evidence" value="ECO:0007669"/>
    <property type="project" value="TreeGrafter"/>
</dbReference>
<evidence type="ECO:0000256" key="5">
    <source>
        <dbReference type="PIRSR" id="PIRSR015582-2"/>
    </source>
</evidence>
<evidence type="ECO:0000313" key="7">
    <source>
        <dbReference type="EMBL" id="MDI6453377.1"/>
    </source>
</evidence>
<dbReference type="SUPFAM" id="SSF51621">
    <property type="entry name" value="Phosphoenolpyruvate/pyruvate domain"/>
    <property type="match status" value="1"/>
</dbReference>
<dbReference type="GO" id="GO:0006107">
    <property type="term" value="P:oxaloacetate metabolic process"/>
    <property type="evidence" value="ECO:0007669"/>
    <property type="project" value="TreeGrafter"/>
</dbReference>
<dbReference type="InterPro" id="IPR015813">
    <property type="entry name" value="Pyrv/PenolPyrv_kinase-like_dom"/>
</dbReference>
<dbReference type="Gene3D" id="3.20.20.60">
    <property type="entry name" value="Phosphoenolpyruvate-binding domains"/>
    <property type="match status" value="1"/>
</dbReference>
<keyword evidence="3 5" id="KW-0460">Magnesium</keyword>
<dbReference type="InterPro" id="IPR040442">
    <property type="entry name" value="Pyrv_kinase-like_dom_sf"/>
</dbReference>
<keyword evidence="2 5" id="KW-0479">Metal-binding</keyword>
<feature type="binding site" evidence="4">
    <location>
        <position position="64"/>
    </location>
    <ligand>
        <name>substrate</name>
    </ligand>
</feature>
<dbReference type="PIRSF" id="PIRSF015582">
    <property type="entry name" value="Cit_lyase_B"/>
    <property type="match status" value="1"/>
</dbReference>
<dbReference type="PANTHER" id="PTHR32308:SF0">
    <property type="entry name" value="HPCH_HPAI ALDOLASE_CITRATE LYASE DOMAIN-CONTAINING PROTEIN"/>
    <property type="match status" value="1"/>
</dbReference>
<evidence type="ECO:0000256" key="2">
    <source>
        <dbReference type="ARBA" id="ARBA00022723"/>
    </source>
</evidence>
<comment type="cofactor">
    <cofactor evidence="1">
        <name>Mg(2+)</name>
        <dbReference type="ChEBI" id="CHEBI:18420"/>
    </cofactor>
</comment>
<dbReference type="Proteomes" id="UP001431532">
    <property type="component" value="Unassembled WGS sequence"/>
</dbReference>
<evidence type="ECO:0000256" key="4">
    <source>
        <dbReference type="PIRSR" id="PIRSR015582-1"/>
    </source>
</evidence>
<feature type="binding site" evidence="4">
    <location>
        <position position="125"/>
    </location>
    <ligand>
        <name>substrate</name>
    </ligand>
</feature>
<sequence length="285" mass="31862">MRRSLLFIPANSPAMLQNADIFASDGVIFDLEDAVTLSEKDAALHLLDQYLNTTHFNTLEVIIRINGLDTKLGFRDLEFMIDNRIDTIMLPKANVKTTLTLSHFLKRMERKKKLNKKIGIIPIIESASSVLEASEIAKIDRVNGLLLGAEDLATDLEVERTQSGQEIFLARSLVILVAKANQIDAIDTPFTHVDDEIALKEDSLLAKSLGMNAKACIHPLQIDIVNEVFSPGREEILYAQKVLKAEVQAIKENKGAFSVDGKMIDKPIIYRAKKLLEKAEKWNLL</sequence>
<gene>
    <name evidence="7" type="ORF">QJ521_07355</name>
</gene>
<name>A0AAW6U647_9MOLU</name>
<evidence type="ECO:0000256" key="3">
    <source>
        <dbReference type="ARBA" id="ARBA00022842"/>
    </source>
</evidence>
<keyword evidence="8" id="KW-1185">Reference proteome</keyword>
<comment type="caution">
    <text evidence="7">The sequence shown here is derived from an EMBL/GenBank/DDBJ whole genome shotgun (WGS) entry which is preliminary data.</text>
</comment>
<protein>
    <submittedName>
        <fullName evidence="7">Aldolase/citrate lyase family protein</fullName>
    </submittedName>
</protein>
<evidence type="ECO:0000313" key="8">
    <source>
        <dbReference type="Proteomes" id="UP001431532"/>
    </source>
</evidence>
<dbReference type="GO" id="GO:0016829">
    <property type="term" value="F:lyase activity"/>
    <property type="evidence" value="ECO:0007669"/>
    <property type="project" value="UniProtKB-KW"/>
</dbReference>
<organism evidence="7 8">
    <name type="scientific">Peloplasma aerotolerans</name>
    <dbReference type="NCBI Taxonomy" id="3044389"/>
    <lineage>
        <taxon>Bacteria</taxon>
        <taxon>Bacillati</taxon>
        <taxon>Mycoplasmatota</taxon>
        <taxon>Mollicutes</taxon>
        <taxon>Acholeplasmatales</taxon>
        <taxon>Acholeplasmataceae</taxon>
        <taxon>Peloplasma</taxon>
    </lineage>
</organism>
<dbReference type="PANTHER" id="PTHR32308">
    <property type="entry name" value="LYASE BETA SUBUNIT, PUTATIVE (AFU_ORTHOLOGUE AFUA_4G13030)-RELATED"/>
    <property type="match status" value="1"/>
</dbReference>
<keyword evidence="7" id="KW-0456">Lyase</keyword>
<accession>A0AAW6U647</accession>
<dbReference type="Pfam" id="PF03328">
    <property type="entry name" value="HpcH_HpaI"/>
    <property type="match status" value="1"/>
</dbReference>
<dbReference type="InterPro" id="IPR011206">
    <property type="entry name" value="Citrate_lyase_beta/mcl1/mcl2"/>
</dbReference>